<evidence type="ECO:0000313" key="3">
    <source>
        <dbReference type="Proteomes" id="UP000693970"/>
    </source>
</evidence>
<comment type="caution">
    <text evidence="2">The sequence shown here is derived from an EMBL/GenBank/DDBJ whole genome shotgun (WGS) entry which is preliminary data.</text>
</comment>
<dbReference type="OrthoDB" id="46933at2759"/>
<organism evidence="2 3">
    <name type="scientific">Nitzschia inconspicua</name>
    <dbReference type="NCBI Taxonomy" id="303405"/>
    <lineage>
        <taxon>Eukaryota</taxon>
        <taxon>Sar</taxon>
        <taxon>Stramenopiles</taxon>
        <taxon>Ochrophyta</taxon>
        <taxon>Bacillariophyta</taxon>
        <taxon>Bacillariophyceae</taxon>
        <taxon>Bacillariophycidae</taxon>
        <taxon>Bacillariales</taxon>
        <taxon>Bacillariaceae</taxon>
        <taxon>Nitzschia</taxon>
    </lineage>
</organism>
<dbReference type="PANTHER" id="PTHR33987">
    <property type="entry name" value="CALCINEURIN-LIKE METALLO-PHOSPHOESTERASE SUPERFAMILY PROTEIN"/>
    <property type="match status" value="1"/>
</dbReference>
<gene>
    <name evidence="2" type="ORF">IV203_038718</name>
</gene>
<accession>A0A9K3LPF9</accession>
<name>A0A9K3LPF9_9STRA</name>
<feature type="signal peptide" evidence="1">
    <location>
        <begin position="1"/>
        <end position="17"/>
    </location>
</feature>
<evidence type="ECO:0000256" key="1">
    <source>
        <dbReference type="SAM" id="SignalP"/>
    </source>
</evidence>
<reference evidence="2" key="2">
    <citation type="submission" date="2021-04" db="EMBL/GenBank/DDBJ databases">
        <authorList>
            <person name="Podell S."/>
        </authorList>
    </citation>
    <scope>NUCLEOTIDE SEQUENCE</scope>
    <source>
        <strain evidence="2">Hildebrandi</strain>
    </source>
</reference>
<protein>
    <submittedName>
        <fullName evidence="2">PhoD-like phosphatase</fullName>
    </submittedName>
</protein>
<dbReference type="PANTHER" id="PTHR33987:SF1">
    <property type="entry name" value="CALCINEURIN-LIKE METALLO-PHOSPHOESTERASE SUPERFAMILY PROTEIN"/>
    <property type="match status" value="1"/>
</dbReference>
<dbReference type="AlphaFoldDB" id="A0A9K3LPF9"/>
<feature type="chain" id="PRO_5039919412" evidence="1">
    <location>
        <begin position="18"/>
        <end position="820"/>
    </location>
</feature>
<proteinExistence type="predicted"/>
<sequence>MKFSLAISPVLALPSLAANTKEGNLRHLIQVPLNKAVIQCTPKNPCVECQGDCKSDGDCQGDLVCYKNFGRAKSDKDATVPGCVGLDFSKTDWCVSPTSSATEEVVAEQNFERQETSSSTSSNDSCSVDALSSQGMCDRPSGLRLIVNSCGDIVGPTVVERAMKESGQDISTYTDKETFSLAWAYMESLQPTNVLLVGDNVYNDYIANWGAGTHPYGNNLATILTDASVPFLQYHGYVTEEGFAGPIFYSYLELLKDKLQDGYLDNEAFLSLKASVNNAVHVTWDDHDYLTNDSSNPHYLRHEFRKAEIETLTGWDRNYFRFGPSHMGIERTWTQELRDNDGNPFLVRFIFLDEETTHQGGQGCTYYYNPESTTGFTPRLTKDSSAPCPDMDVIEDFDQEDQERVFFGDDQLNWFKEQLMKPADLTFVINGGPNFEIDYAYNSLSEFPAEKRKLIQLLRETGAEHVIFMAGDSHATYVTKTPNIVGYPLYTIVGSGLTQGLSYDRYIGYWGDISHRFLVAAGSTHNNNAAASFAEVQVLFDDDGALVRFTPHLRDGLEEGDGWGPWYKQTEGFDDEPWDAQYEIRVSDLEIASDWPRYHYDSSIEHKFVTETIYLKWANTTGPADEIEVTLTITNAKGETETFPLITGTNCGENFFGFCKDVYGAFTYNETKVGTYAPSKENQRICEHAGFVGDTIEWSLEENGEQVADGTTTLSFRNTVLVNSAGELEDLHFYGTQDANNSVKGESVGVPVNVILKEPELYGGFSVPVKGWDGEKFDNENVQTAYLAFLAAEAANATTADTTELQATYLSTYYPDLPQL</sequence>
<dbReference type="EMBL" id="JAGRRH010000009">
    <property type="protein sequence ID" value="KAG7365514.1"/>
    <property type="molecule type" value="Genomic_DNA"/>
</dbReference>
<keyword evidence="1" id="KW-0732">Signal</keyword>
<dbReference type="Proteomes" id="UP000693970">
    <property type="component" value="Unassembled WGS sequence"/>
</dbReference>
<keyword evidence="3" id="KW-1185">Reference proteome</keyword>
<reference evidence="2" key="1">
    <citation type="journal article" date="2021" name="Sci. Rep.">
        <title>Diploid genomic architecture of Nitzschia inconspicua, an elite biomass production diatom.</title>
        <authorList>
            <person name="Oliver A."/>
            <person name="Podell S."/>
            <person name="Pinowska A."/>
            <person name="Traller J.C."/>
            <person name="Smith S.R."/>
            <person name="McClure R."/>
            <person name="Beliaev A."/>
            <person name="Bohutskyi P."/>
            <person name="Hill E.A."/>
            <person name="Rabines A."/>
            <person name="Zheng H."/>
            <person name="Allen L.Z."/>
            <person name="Kuo A."/>
            <person name="Grigoriev I.V."/>
            <person name="Allen A.E."/>
            <person name="Hazlebeck D."/>
            <person name="Allen E.E."/>
        </authorList>
    </citation>
    <scope>NUCLEOTIDE SEQUENCE</scope>
    <source>
        <strain evidence="2">Hildebrandi</strain>
    </source>
</reference>
<evidence type="ECO:0000313" key="2">
    <source>
        <dbReference type="EMBL" id="KAG7365514.1"/>
    </source>
</evidence>